<dbReference type="OMA" id="RCPENKP"/>
<accession>A0A0U1LLR4</accession>
<dbReference type="InterPro" id="IPR036864">
    <property type="entry name" value="Zn2-C6_fun-type_DNA-bd_sf"/>
</dbReference>
<protein>
    <submittedName>
        <fullName evidence="7">Autophagy-related protein 2</fullName>
    </submittedName>
</protein>
<keyword evidence="5" id="KW-0539">Nucleus</keyword>
<dbReference type="GO" id="GO:0045944">
    <property type="term" value="P:positive regulation of transcription by RNA polymerase II"/>
    <property type="evidence" value="ECO:0007669"/>
    <property type="project" value="TreeGrafter"/>
</dbReference>
<evidence type="ECO:0000256" key="1">
    <source>
        <dbReference type="ARBA" id="ARBA00004123"/>
    </source>
</evidence>
<keyword evidence="3" id="KW-0238">DNA-binding</keyword>
<dbReference type="PANTHER" id="PTHR37534:SF49">
    <property type="entry name" value="LYSINE BIOSYNTHESIS REGULATORY PROTEIN LYS14"/>
    <property type="match status" value="1"/>
</dbReference>
<dbReference type="Proteomes" id="UP000054383">
    <property type="component" value="Unassembled WGS sequence"/>
</dbReference>
<evidence type="ECO:0000259" key="6">
    <source>
        <dbReference type="PROSITE" id="PS50048"/>
    </source>
</evidence>
<name>A0A0U1LLR4_TALIS</name>
<dbReference type="Pfam" id="PF11951">
    <property type="entry name" value="Fungal_trans_2"/>
    <property type="match status" value="2"/>
</dbReference>
<comment type="subcellular location">
    <subcellularLocation>
        <location evidence="1">Nucleus</location>
    </subcellularLocation>
</comment>
<dbReference type="EMBL" id="CVMT01000001">
    <property type="protein sequence ID" value="CRG83061.1"/>
    <property type="molecule type" value="Genomic_DNA"/>
</dbReference>
<reference evidence="7 8" key="1">
    <citation type="submission" date="2015-04" db="EMBL/GenBank/DDBJ databases">
        <authorList>
            <person name="Syromyatnikov M.Y."/>
            <person name="Popov V.N."/>
        </authorList>
    </citation>
    <scope>NUCLEOTIDE SEQUENCE [LARGE SCALE GENOMIC DNA]</scope>
    <source>
        <strain evidence="7">WF-38-12</strain>
    </source>
</reference>
<dbReference type="OrthoDB" id="5069333at2759"/>
<evidence type="ECO:0000313" key="7">
    <source>
        <dbReference type="EMBL" id="CRG83061.1"/>
    </source>
</evidence>
<keyword evidence="8" id="KW-1185">Reference proteome</keyword>
<evidence type="ECO:0000256" key="4">
    <source>
        <dbReference type="ARBA" id="ARBA00023163"/>
    </source>
</evidence>
<dbReference type="GO" id="GO:0008270">
    <property type="term" value="F:zinc ion binding"/>
    <property type="evidence" value="ECO:0007669"/>
    <property type="project" value="InterPro"/>
</dbReference>
<dbReference type="STRING" id="28573.A0A0U1LLR4"/>
<dbReference type="InterPro" id="IPR021858">
    <property type="entry name" value="Fun_TF"/>
</dbReference>
<dbReference type="PANTHER" id="PTHR37534">
    <property type="entry name" value="TRANSCRIPTIONAL ACTIVATOR PROTEIN UGA3"/>
    <property type="match status" value="1"/>
</dbReference>
<evidence type="ECO:0000256" key="5">
    <source>
        <dbReference type="ARBA" id="ARBA00023242"/>
    </source>
</evidence>
<dbReference type="GO" id="GO:0000981">
    <property type="term" value="F:DNA-binding transcription factor activity, RNA polymerase II-specific"/>
    <property type="evidence" value="ECO:0007669"/>
    <property type="project" value="InterPro"/>
</dbReference>
<gene>
    <name evidence="7" type="ORF">PISL3812_00409</name>
</gene>
<evidence type="ECO:0000256" key="2">
    <source>
        <dbReference type="ARBA" id="ARBA00023015"/>
    </source>
</evidence>
<dbReference type="AlphaFoldDB" id="A0A0U1LLR4"/>
<dbReference type="PROSITE" id="PS00463">
    <property type="entry name" value="ZN2_CY6_FUNGAL_1"/>
    <property type="match status" value="1"/>
</dbReference>
<dbReference type="GO" id="GO:0005634">
    <property type="term" value="C:nucleus"/>
    <property type="evidence" value="ECO:0007669"/>
    <property type="project" value="UniProtKB-SubCell"/>
</dbReference>
<keyword evidence="2" id="KW-0805">Transcription regulation</keyword>
<feature type="domain" description="Zn(2)-C6 fungal-type" evidence="6">
    <location>
        <begin position="69"/>
        <end position="99"/>
    </location>
</feature>
<dbReference type="Gene3D" id="4.10.240.10">
    <property type="entry name" value="Zn(2)-C6 fungal-type DNA-binding domain"/>
    <property type="match status" value="1"/>
</dbReference>
<proteinExistence type="predicted"/>
<sequence length="565" mass="62720">MGIGEEPELGLGTPLRRLGFRPPPNVISSTHLTNNEPSNIASCAIQPMTSEGKVLQKRSGRRVTHSRGGCLTCKSRKLRCPENKPICDRCYKDNRVCNYGIQLQWEDDARKRGIKHGRTTRADRASLSTSKSSVWISLPKGQGGRHFLNTFNSDVEDIVVPVLEGLNFDHVDSFWKMDDSLYTPPTIAPTLFLCKDSNLRLDPVLFDHYDKSVSNAIPLLDSSSNFFRHMILPLALSDETVMHMVLAIGALALAAKGQQELYSTALRHKQRSMQLLRKQISGDAFASATDANIIVILMLCIFETSDNCQISWTAHLSAAIDLMRLASSQYSALAGISPQVGEFVSRFFLVKDALGRTACGKVAKFKEELPPVDTTERCSPATRAASHTQVLEIENELSSLTQNLPQHILQPPPHSLSPDLDQVKILHHSSLLMHTSATLYLQATLHSINPYSATAQSLIAQIKAHTRPLSPTHLRSAHLWPLFVGAVFSTGDDEERVWFLNQFDILEKGERALVARGAVGRVKMIVERVWKRRDLDGSGGRENEENGAMDWERYVQPLSDGLCLG</sequence>
<keyword evidence="4" id="KW-0804">Transcription</keyword>
<dbReference type="SUPFAM" id="SSF57701">
    <property type="entry name" value="Zn2/Cys6 DNA-binding domain"/>
    <property type="match status" value="1"/>
</dbReference>
<evidence type="ECO:0000256" key="3">
    <source>
        <dbReference type="ARBA" id="ARBA00023125"/>
    </source>
</evidence>
<dbReference type="Pfam" id="PF00172">
    <property type="entry name" value="Zn_clus"/>
    <property type="match status" value="1"/>
</dbReference>
<dbReference type="GO" id="GO:0000976">
    <property type="term" value="F:transcription cis-regulatory region binding"/>
    <property type="evidence" value="ECO:0007669"/>
    <property type="project" value="TreeGrafter"/>
</dbReference>
<dbReference type="InterPro" id="IPR001138">
    <property type="entry name" value="Zn2Cys6_DnaBD"/>
</dbReference>
<evidence type="ECO:0000313" key="8">
    <source>
        <dbReference type="Proteomes" id="UP000054383"/>
    </source>
</evidence>
<dbReference type="PROSITE" id="PS50048">
    <property type="entry name" value="ZN2_CY6_FUNGAL_2"/>
    <property type="match status" value="1"/>
</dbReference>
<organism evidence="7 8">
    <name type="scientific">Talaromyces islandicus</name>
    <name type="common">Penicillium islandicum</name>
    <dbReference type="NCBI Taxonomy" id="28573"/>
    <lineage>
        <taxon>Eukaryota</taxon>
        <taxon>Fungi</taxon>
        <taxon>Dikarya</taxon>
        <taxon>Ascomycota</taxon>
        <taxon>Pezizomycotina</taxon>
        <taxon>Eurotiomycetes</taxon>
        <taxon>Eurotiomycetidae</taxon>
        <taxon>Eurotiales</taxon>
        <taxon>Trichocomaceae</taxon>
        <taxon>Talaromyces</taxon>
        <taxon>Talaromyces sect. Islandici</taxon>
    </lineage>
</organism>
<dbReference type="SMART" id="SM00066">
    <property type="entry name" value="GAL4"/>
    <property type="match status" value="1"/>
</dbReference>
<dbReference type="CDD" id="cd00067">
    <property type="entry name" value="GAL4"/>
    <property type="match status" value="1"/>
</dbReference>